<keyword evidence="2" id="KW-0808">Transferase</keyword>
<dbReference type="Gene3D" id="3.30.200.20">
    <property type="entry name" value="Phosphorylase Kinase, domain 1"/>
    <property type="match status" value="1"/>
</dbReference>
<feature type="compositionally biased region" description="Polar residues" evidence="8">
    <location>
        <begin position="363"/>
        <end position="387"/>
    </location>
</feature>
<feature type="domain" description="Protein kinase" evidence="9">
    <location>
        <begin position="8"/>
        <end position="293"/>
    </location>
</feature>
<evidence type="ECO:0000256" key="3">
    <source>
        <dbReference type="ARBA" id="ARBA00022741"/>
    </source>
</evidence>
<evidence type="ECO:0000256" key="1">
    <source>
        <dbReference type="ARBA" id="ARBA00022527"/>
    </source>
</evidence>
<evidence type="ECO:0000313" key="10">
    <source>
        <dbReference type="EMBL" id="KAL3278819.1"/>
    </source>
</evidence>
<evidence type="ECO:0000313" key="11">
    <source>
        <dbReference type="Proteomes" id="UP001516400"/>
    </source>
</evidence>
<dbReference type="Proteomes" id="UP001516400">
    <property type="component" value="Unassembled WGS sequence"/>
</dbReference>
<dbReference type="PANTHER" id="PTHR24055">
    <property type="entry name" value="MITOGEN-ACTIVATED PROTEIN KINASE"/>
    <property type="match status" value="1"/>
</dbReference>
<dbReference type="InterPro" id="IPR017441">
    <property type="entry name" value="Protein_kinase_ATP_BS"/>
</dbReference>
<comment type="similarity">
    <text evidence="7">Belongs to the protein kinase superfamily.</text>
</comment>
<dbReference type="Pfam" id="PF00069">
    <property type="entry name" value="Pkinase"/>
    <property type="match status" value="1"/>
</dbReference>
<dbReference type="PROSITE" id="PS00108">
    <property type="entry name" value="PROTEIN_KINASE_ST"/>
    <property type="match status" value="1"/>
</dbReference>
<feature type="region of interest" description="Disordered" evidence="8">
    <location>
        <begin position="316"/>
        <end position="421"/>
    </location>
</feature>
<protein>
    <recommendedName>
        <fullName evidence="9">Protein kinase domain-containing protein</fullName>
    </recommendedName>
</protein>
<reference evidence="10 11" key="1">
    <citation type="journal article" date="2021" name="BMC Biol.">
        <title>Horizontally acquired antibacterial genes associated with adaptive radiation of ladybird beetles.</title>
        <authorList>
            <person name="Li H.S."/>
            <person name="Tang X.F."/>
            <person name="Huang Y.H."/>
            <person name="Xu Z.Y."/>
            <person name="Chen M.L."/>
            <person name="Du X.Y."/>
            <person name="Qiu B.Y."/>
            <person name="Chen P.T."/>
            <person name="Zhang W."/>
            <person name="Slipinski A."/>
            <person name="Escalona H.E."/>
            <person name="Waterhouse R.M."/>
            <person name="Zwick A."/>
            <person name="Pang H."/>
        </authorList>
    </citation>
    <scope>NUCLEOTIDE SEQUENCE [LARGE SCALE GENOMIC DNA]</scope>
    <source>
        <strain evidence="10">SYSU2018</strain>
    </source>
</reference>
<sequence>MSNFQNKYKVLQKIGEGSFSEVLKCQNRDTGECFAAKRLKKSYKSNEGVLNCAEIIAAQKIPFHQNVLNLLEFHYENLTGKAIFIFELMDMSMYDLLKNRTRRIPEVRVKFFLYQILKGLTHLHNHGLFHRDVKPENILIKMTSLGELIKLADLGSVRGIYSEPPYTEYISTRWYRSPECLLTVGNYGPKMDVWATGCVFYEMLTLKPLFPGSNELDQLHKIHSILGTPNGKLLEKLKNKSRNCTCFPETAGTGLYGLLGNFSEHAKRLLKLMLEYDPDKRINARRLLQSVYFDSIRFGEDRSEHLPYLSKLKLEQTTRNSGDSSRHSYRTKPNIHDKCSANSWSGNKQPKRDLSRPRESNSSRKSTLNVSKTLLDVTSQSTSSRNIVKSKEIAHNDSKPLKASNTKPIHISLPPDKAKGKKQMNEKFRKTTSNLVQFTQPLLTQRELAENKQFQSKSFVQPQKKQVRKLSQIDEKLSKIMDKVKRAA</sequence>
<evidence type="ECO:0000256" key="4">
    <source>
        <dbReference type="ARBA" id="ARBA00022777"/>
    </source>
</evidence>
<gene>
    <name evidence="10" type="ORF">HHI36_016339</name>
</gene>
<dbReference type="Gene3D" id="1.10.510.10">
    <property type="entry name" value="Transferase(Phosphotransferase) domain 1"/>
    <property type="match status" value="1"/>
</dbReference>
<dbReference type="AlphaFoldDB" id="A0ABD2NJX2"/>
<keyword evidence="3 6" id="KW-0547">Nucleotide-binding</keyword>
<keyword evidence="4" id="KW-0418">Kinase</keyword>
<keyword evidence="1 7" id="KW-0723">Serine/threonine-protein kinase</keyword>
<dbReference type="PROSITE" id="PS00107">
    <property type="entry name" value="PROTEIN_KINASE_ATP"/>
    <property type="match status" value="1"/>
</dbReference>
<name>A0ABD2NJX2_9CUCU</name>
<feature type="binding site" evidence="6">
    <location>
        <position position="37"/>
    </location>
    <ligand>
        <name>ATP</name>
        <dbReference type="ChEBI" id="CHEBI:30616"/>
    </ligand>
</feature>
<dbReference type="SUPFAM" id="SSF56112">
    <property type="entry name" value="Protein kinase-like (PK-like)"/>
    <property type="match status" value="1"/>
</dbReference>
<dbReference type="InterPro" id="IPR050117">
    <property type="entry name" value="MAPK"/>
</dbReference>
<evidence type="ECO:0000259" key="9">
    <source>
        <dbReference type="PROSITE" id="PS50011"/>
    </source>
</evidence>
<evidence type="ECO:0000256" key="5">
    <source>
        <dbReference type="ARBA" id="ARBA00022840"/>
    </source>
</evidence>
<feature type="compositionally biased region" description="Basic and acidic residues" evidence="8">
    <location>
        <begin position="350"/>
        <end position="362"/>
    </location>
</feature>
<dbReference type="GO" id="GO:0005524">
    <property type="term" value="F:ATP binding"/>
    <property type="evidence" value="ECO:0007669"/>
    <property type="project" value="UniProtKB-UniRule"/>
</dbReference>
<dbReference type="GO" id="GO:0004674">
    <property type="term" value="F:protein serine/threonine kinase activity"/>
    <property type="evidence" value="ECO:0007669"/>
    <property type="project" value="UniProtKB-KW"/>
</dbReference>
<accession>A0ABD2NJX2</accession>
<proteinExistence type="inferred from homology"/>
<organism evidence="10 11">
    <name type="scientific">Cryptolaemus montrouzieri</name>
    <dbReference type="NCBI Taxonomy" id="559131"/>
    <lineage>
        <taxon>Eukaryota</taxon>
        <taxon>Metazoa</taxon>
        <taxon>Ecdysozoa</taxon>
        <taxon>Arthropoda</taxon>
        <taxon>Hexapoda</taxon>
        <taxon>Insecta</taxon>
        <taxon>Pterygota</taxon>
        <taxon>Neoptera</taxon>
        <taxon>Endopterygota</taxon>
        <taxon>Coleoptera</taxon>
        <taxon>Polyphaga</taxon>
        <taxon>Cucujiformia</taxon>
        <taxon>Coccinelloidea</taxon>
        <taxon>Coccinellidae</taxon>
        <taxon>Scymninae</taxon>
        <taxon>Scymnini</taxon>
        <taxon>Cryptolaemus</taxon>
    </lineage>
</organism>
<feature type="compositionally biased region" description="Basic and acidic residues" evidence="8">
    <location>
        <begin position="389"/>
        <end position="400"/>
    </location>
</feature>
<dbReference type="InterPro" id="IPR011009">
    <property type="entry name" value="Kinase-like_dom_sf"/>
</dbReference>
<dbReference type="InterPro" id="IPR008271">
    <property type="entry name" value="Ser/Thr_kinase_AS"/>
</dbReference>
<comment type="caution">
    <text evidence="10">The sequence shown here is derived from an EMBL/GenBank/DDBJ whole genome shotgun (WGS) entry which is preliminary data.</text>
</comment>
<keyword evidence="11" id="KW-1185">Reference proteome</keyword>
<evidence type="ECO:0000256" key="8">
    <source>
        <dbReference type="SAM" id="MobiDB-lite"/>
    </source>
</evidence>
<evidence type="ECO:0000256" key="2">
    <source>
        <dbReference type="ARBA" id="ARBA00022679"/>
    </source>
</evidence>
<evidence type="ECO:0000256" key="6">
    <source>
        <dbReference type="PROSITE-ProRule" id="PRU10141"/>
    </source>
</evidence>
<dbReference type="FunFam" id="1.10.510.10:FF:000624">
    <property type="entry name" value="Mitogen-activated protein kinase"/>
    <property type="match status" value="1"/>
</dbReference>
<dbReference type="PROSITE" id="PS50011">
    <property type="entry name" value="PROTEIN_KINASE_DOM"/>
    <property type="match status" value="1"/>
</dbReference>
<keyword evidence="5 6" id="KW-0067">ATP-binding</keyword>
<dbReference type="EMBL" id="JABFTP020000124">
    <property type="protein sequence ID" value="KAL3278819.1"/>
    <property type="molecule type" value="Genomic_DNA"/>
</dbReference>
<dbReference type="InterPro" id="IPR000719">
    <property type="entry name" value="Prot_kinase_dom"/>
</dbReference>
<evidence type="ECO:0000256" key="7">
    <source>
        <dbReference type="RuleBase" id="RU000304"/>
    </source>
</evidence>
<dbReference type="SMART" id="SM00220">
    <property type="entry name" value="S_TKc"/>
    <property type="match status" value="1"/>
</dbReference>